<dbReference type="Pfam" id="PF17286">
    <property type="entry name" value="PRMT5_C"/>
    <property type="match status" value="1"/>
</dbReference>
<dbReference type="Gene3D" id="3.20.20.150">
    <property type="entry name" value="Divalent-metal-dependent TIM barrel enzymes"/>
    <property type="match status" value="1"/>
</dbReference>
<evidence type="ECO:0000313" key="15">
    <source>
        <dbReference type="EMBL" id="CAF0716021.1"/>
    </source>
</evidence>
<accession>A0A813MAB7</accession>
<evidence type="ECO:0000256" key="3">
    <source>
        <dbReference type="ARBA" id="ARBA00022691"/>
    </source>
</evidence>
<dbReference type="Pfam" id="PF17285">
    <property type="entry name" value="PRMT5_TIM"/>
    <property type="match status" value="1"/>
</dbReference>
<dbReference type="PROSITE" id="PS51678">
    <property type="entry name" value="SAM_MT_PRMT"/>
    <property type="match status" value="1"/>
</dbReference>
<keyword evidence="5" id="KW-0805">Transcription regulation</keyword>
<evidence type="ECO:0000256" key="8">
    <source>
        <dbReference type="PIRNR" id="PIRNR015894"/>
    </source>
</evidence>
<evidence type="ECO:0000256" key="7">
    <source>
        <dbReference type="ARBA" id="ARBA00048612"/>
    </source>
</evidence>
<proteinExistence type="inferred from homology"/>
<evidence type="ECO:0000256" key="10">
    <source>
        <dbReference type="PIRSR" id="PIRSR015894-2"/>
    </source>
</evidence>
<dbReference type="Gene3D" id="2.70.160.11">
    <property type="entry name" value="Hnrnp arginine n-methyltransferase1"/>
    <property type="match status" value="1"/>
</dbReference>
<feature type="domain" description="PRMT5 TIM barrel" evidence="13">
    <location>
        <begin position="31"/>
        <end position="278"/>
    </location>
</feature>
<evidence type="ECO:0000256" key="2">
    <source>
        <dbReference type="ARBA" id="ARBA00022679"/>
    </source>
</evidence>
<keyword evidence="6" id="KW-0804">Transcription</keyword>
<feature type="domain" description="PRMT5 arginine-N-methyltransferase" evidence="12">
    <location>
        <begin position="289"/>
        <end position="455"/>
    </location>
</feature>
<dbReference type="GO" id="GO:0006355">
    <property type="term" value="P:regulation of DNA-templated transcription"/>
    <property type="evidence" value="ECO:0007669"/>
    <property type="project" value="TreeGrafter"/>
</dbReference>
<keyword evidence="16" id="KW-1185">Reference proteome</keyword>
<evidence type="ECO:0000259" key="13">
    <source>
        <dbReference type="Pfam" id="PF17285"/>
    </source>
</evidence>
<dbReference type="InterPro" id="IPR025799">
    <property type="entry name" value="Arg_MeTrfase"/>
</dbReference>
<protein>
    <recommendedName>
        <fullName evidence="8">Protein arginine N-methyltransferase</fullName>
    </recommendedName>
</protein>
<feature type="active site" description="Proton donor/acceptor" evidence="9">
    <location>
        <position position="435"/>
    </location>
</feature>
<evidence type="ECO:0000259" key="14">
    <source>
        <dbReference type="Pfam" id="PF17286"/>
    </source>
</evidence>
<dbReference type="AlphaFoldDB" id="A0A813MAB7"/>
<dbReference type="EMBL" id="CAJNOC010000111">
    <property type="protein sequence ID" value="CAF0716021.1"/>
    <property type="molecule type" value="Genomic_DNA"/>
</dbReference>
<dbReference type="GO" id="GO:0035243">
    <property type="term" value="F:protein-arginine omega-N symmetric methyltransferase activity"/>
    <property type="evidence" value="ECO:0007669"/>
    <property type="project" value="UniProtKB-EC"/>
</dbReference>
<evidence type="ECO:0000256" key="5">
    <source>
        <dbReference type="ARBA" id="ARBA00023015"/>
    </source>
</evidence>
<dbReference type="GO" id="GO:0044020">
    <property type="term" value="F:histone H4R3 methyltransferase activity"/>
    <property type="evidence" value="ECO:0007669"/>
    <property type="project" value="UniProtKB-ARBA"/>
</dbReference>
<dbReference type="InterPro" id="IPR035075">
    <property type="entry name" value="PRMT5"/>
</dbReference>
<reference evidence="15" key="1">
    <citation type="submission" date="2021-02" db="EMBL/GenBank/DDBJ databases">
        <authorList>
            <person name="Nowell W R."/>
        </authorList>
    </citation>
    <scope>NUCLEOTIDE SEQUENCE</scope>
    <source>
        <strain evidence="15">Ploen Becks lab</strain>
    </source>
</reference>
<keyword evidence="3 8" id="KW-0949">S-adenosyl-L-methionine</keyword>
<comment type="caution">
    <text evidence="15">The sequence shown here is derived from an EMBL/GenBank/DDBJ whole genome shotgun (WGS) entry which is preliminary data.</text>
</comment>
<dbReference type="Gene3D" id="3.40.50.150">
    <property type="entry name" value="Vaccinia Virus protein VP39"/>
    <property type="match status" value="1"/>
</dbReference>
<dbReference type="GO" id="GO:0005829">
    <property type="term" value="C:cytosol"/>
    <property type="evidence" value="ECO:0007669"/>
    <property type="project" value="TreeGrafter"/>
</dbReference>
<dbReference type="Pfam" id="PF05185">
    <property type="entry name" value="PRMT5"/>
    <property type="match status" value="1"/>
</dbReference>
<evidence type="ECO:0000256" key="1">
    <source>
        <dbReference type="ARBA" id="ARBA00022603"/>
    </source>
</evidence>
<feature type="binding site" evidence="10">
    <location>
        <begin position="324"/>
        <end position="325"/>
    </location>
    <ligand>
        <name>S-adenosyl-L-methionine</name>
        <dbReference type="ChEBI" id="CHEBI:59789"/>
    </ligand>
</feature>
<dbReference type="GO" id="GO:0032259">
    <property type="term" value="P:methylation"/>
    <property type="evidence" value="ECO:0007669"/>
    <property type="project" value="UniProtKB-KW"/>
</dbReference>
<gene>
    <name evidence="15" type="ORF">OXX778_LOCUS1648</name>
</gene>
<dbReference type="SUPFAM" id="SSF53335">
    <property type="entry name" value="S-adenosyl-L-methionine-dependent methyltransferases"/>
    <property type="match status" value="1"/>
</dbReference>
<dbReference type="OrthoDB" id="1368803at2759"/>
<sequence>MTPTIKTVRCALSVPTVVDISDAINNTIDNKFTYLICPLFHPRFKREHIAGGLKHQELPMSRSDLDLNAECWQNYVVGHLSKFYNCDSEDEMTRKNAIIGLSEELRFVAHLNLTNFVIPIRNGNIENLARTLNNNLMNKLALYNILIRVPMHMDRLNIEIENFPARPKCDTPWNWWQKMRTLCEESTRLGLALELTNDLPEDEEEIHRWFAEPVRMVIIPTSLFLTNKSGFPVLSKAHQKFINKFLSLDIDFVIEGANRHSEKGMSKYFEYLNFLYKNYQLSNNTTNTYKFTKGYEDCLQNPLQPLMDNLESQVYEVFEKDPIKYAQYKKAVAEALCDRVSDEEKTSKETVIMVVGAGRGPLVKAAMQAAADTERKVKLFAIEKNPNAINTLLNLKHSLWGDKVTIIAKDMRDWYPTEKADILVSELLGSIGDNELSPECLDGAQRLLKDDGISIPYRYRSFIAPVQSYKIYSEVKRCKDYEHPHEAPYVVLLNNHCRIDDEKFLFEFTHPNRAEKIDNNRYGKLDFQAKFDATLHGFGGYFDSHLYKDVDISITPSTHSPDMISWFPMFFPLKNPINIKKNDTITVHFWRCVSSKQVWYEWCVTSPSNSVIHNPNGRTYWIGLH</sequence>
<dbReference type="InterPro" id="IPR035248">
    <property type="entry name" value="PRMT5_C"/>
</dbReference>
<evidence type="ECO:0000256" key="6">
    <source>
        <dbReference type="ARBA" id="ARBA00023163"/>
    </source>
</evidence>
<evidence type="ECO:0000256" key="9">
    <source>
        <dbReference type="PIRSR" id="PIRSR015894-1"/>
    </source>
</evidence>
<feature type="binding site" evidence="10">
    <location>
        <position position="383"/>
    </location>
    <ligand>
        <name>S-adenosyl-L-methionine</name>
        <dbReference type="ChEBI" id="CHEBI:59789"/>
    </ligand>
</feature>
<dbReference type="GO" id="GO:0005634">
    <property type="term" value="C:nucleus"/>
    <property type="evidence" value="ECO:0007669"/>
    <property type="project" value="UniProtKB-ARBA"/>
</dbReference>
<evidence type="ECO:0000256" key="4">
    <source>
        <dbReference type="ARBA" id="ARBA00022853"/>
    </source>
</evidence>
<comment type="catalytic activity">
    <reaction evidence="7">
        <text>L-arginyl-[protein] + 2 S-adenosyl-L-methionine = N(omega),N(omega)'-dimethyl-L-arginyl-[protein] + 2 S-adenosyl-L-homocysteine + 2 H(+)</text>
        <dbReference type="Rhea" id="RHEA:48108"/>
        <dbReference type="Rhea" id="RHEA-COMP:10532"/>
        <dbReference type="Rhea" id="RHEA-COMP:11992"/>
        <dbReference type="ChEBI" id="CHEBI:15378"/>
        <dbReference type="ChEBI" id="CHEBI:29965"/>
        <dbReference type="ChEBI" id="CHEBI:57856"/>
        <dbReference type="ChEBI" id="CHEBI:59789"/>
        <dbReference type="ChEBI" id="CHEBI:88221"/>
        <dbReference type="EC" id="2.1.1.320"/>
    </reaction>
</comment>
<feature type="site" description="Critical for specifying symmetric addition of methyl groups" evidence="11">
    <location>
        <position position="318"/>
    </location>
</feature>
<evidence type="ECO:0000313" key="16">
    <source>
        <dbReference type="Proteomes" id="UP000663879"/>
    </source>
</evidence>
<organism evidence="15 16">
    <name type="scientific">Brachionus calyciflorus</name>
    <dbReference type="NCBI Taxonomy" id="104777"/>
    <lineage>
        <taxon>Eukaryota</taxon>
        <taxon>Metazoa</taxon>
        <taxon>Spiralia</taxon>
        <taxon>Gnathifera</taxon>
        <taxon>Rotifera</taxon>
        <taxon>Eurotatoria</taxon>
        <taxon>Monogononta</taxon>
        <taxon>Pseudotrocha</taxon>
        <taxon>Ploima</taxon>
        <taxon>Brachionidae</taxon>
        <taxon>Brachionus</taxon>
    </lineage>
</organism>
<evidence type="ECO:0000259" key="12">
    <source>
        <dbReference type="Pfam" id="PF05185"/>
    </source>
</evidence>
<name>A0A813MAB7_9BILA</name>
<feature type="binding site" evidence="10">
    <location>
        <begin position="410"/>
        <end position="411"/>
    </location>
    <ligand>
        <name>S-adenosyl-L-methionine</name>
        <dbReference type="ChEBI" id="CHEBI:59789"/>
    </ligand>
</feature>
<feature type="binding site" evidence="10">
    <location>
        <position position="315"/>
    </location>
    <ligand>
        <name>S-adenosyl-L-methionine</name>
        <dbReference type="ChEBI" id="CHEBI:59789"/>
    </ligand>
</feature>
<feature type="domain" description="PRMT5 oligomerisation" evidence="14">
    <location>
        <begin position="459"/>
        <end position="622"/>
    </location>
</feature>
<keyword evidence="4" id="KW-0156">Chromatin regulator</keyword>
<evidence type="ECO:0000256" key="11">
    <source>
        <dbReference type="PIRSR" id="PIRSR015894-3"/>
    </source>
</evidence>
<dbReference type="InterPro" id="IPR029063">
    <property type="entry name" value="SAM-dependent_MTases_sf"/>
</dbReference>
<dbReference type="FunFam" id="2.70.160.11:FF:000003">
    <property type="entry name" value="Protein arginine N-methyltransferase 5"/>
    <property type="match status" value="1"/>
</dbReference>
<dbReference type="PANTHER" id="PTHR10738:SF0">
    <property type="entry name" value="PROTEIN ARGININE N-METHYLTRANSFERASE 5"/>
    <property type="match status" value="1"/>
</dbReference>
<keyword evidence="2 8" id="KW-0808">Transferase</keyword>
<comment type="similarity">
    <text evidence="8">Belongs to the class I-like SAM-binding methyltransferase superfamily.</text>
</comment>
<dbReference type="InterPro" id="IPR035247">
    <property type="entry name" value="PRMT5_TIM"/>
</dbReference>
<dbReference type="FunFam" id="3.40.50.150:FF:000029">
    <property type="entry name" value="Protein arginine N-methyltransferase 5"/>
    <property type="match status" value="1"/>
</dbReference>
<dbReference type="PIRSF" id="PIRSF015894">
    <property type="entry name" value="Skb1_MeTrfase"/>
    <property type="match status" value="1"/>
</dbReference>
<keyword evidence="1 8" id="KW-0489">Methyltransferase</keyword>
<feature type="active site" description="Proton donor/acceptor" evidence="9">
    <location>
        <position position="426"/>
    </location>
</feature>
<dbReference type="FunFam" id="3.20.20.150:FF:000008">
    <property type="entry name" value="Protein arginine N-methyltransferase 5"/>
    <property type="match status" value="1"/>
</dbReference>
<dbReference type="PANTHER" id="PTHR10738">
    <property type="entry name" value="PROTEIN ARGININE N-METHYLTRANSFERASE 5"/>
    <property type="match status" value="1"/>
</dbReference>
<dbReference type="InterPro" id="IPR007857">
    <property type="entry name" value="Arg_MeTrfase_PRMT5"/>
</dbReference>
<dbReference type="Proteomes" id="UP000663879">
    <property type="component" value="Unassembled WGS sequence"/>
</dbReference>